<evidence type="ECO:0000256" key="3">
    <source>
        <dbReference type="ARBA" id="ARBA00022603"/>
    </source>
</evidence>
<accession>A0A3B7MYX8</accession>
<feature type="domain" description="SET" evidence="6">
    <location>
        <begin position="19"/>
        <end position="127"/>
    </location>
</feature>
<sequence length="148" mass="16738">MPSASSKKPLITPEYRVFFPIKVGKSQIDGQGAYALQRIPARRKIGDLGGVIITIREARRITARTKRVAMVEFDNGEALNASVNSNELRYINHSCDPNTYMRLTHRRVEFYALRPIKVNEELTCNYGETHHDGKLPCQCGARNCKGFI</sequence>
<evidence type="ECO:0000256" key="4">
    <source>
        <dbReference type="ARBA" id="ARBA00022679"/>
    </source>
</evidence>
<evidence type="ECO:0000259" key="7">
    <source>
        <dbReference type="PROSITE" id="PS50868"/>
    </source>
</evidence>
<keyword evidence="3 8" id="KW-0489">Methyltransferase</keyword>
<dbReference type="AlphaFoldDB" id="A0A3B7MYX8"/>
<feature type="domain" description="Post-SET" evidence="7">
    <location>
        <begin position="133"/>
        <end position="148"/>
    </location>
</feature>
<dbReference type="InterPro" id="IPR046341">
    <property type="entry name" value="SET_dom_sf"/>
</dbReference>
<dbReference type="GO" id="GO:0008168">
    <property type="term" value="F:methyltransferase activity"/>
    <property type="evidence" value="ECO:0007669"/>
    <property type="project" value="UniProtKB-KW"/>
</dbReference>
<evidence type="ECO:0000256" key="1">
    <source>
        <dbReference type="ARBA" id="ARBA00004286"/>
    </source>
</evidence>
<evidence type="ECO:0000313" key="9">
    <source>
        <dbReference type="Proteomes" id="UP000263900"/>
    </source>
</evidence>
<dbReference type="Proteomes" id="UP000263900">
    <property type="component" value="Chromosome"/>
</dbReference>
<evidence type="ECO:0000256" key="5">
    <source>
        <dbReference type="ARBA" id="ARBA00022691"/>
    </source>
</evidence>
<dbReference type="InterPro" id="IPR050777">
    <property type="entry name" value="SET2_Histone-Lys_MeTrsfase"/>
</dbReference>
<dbReference type="PROSITE" id="PS50280">
    <property type="entry name" value="SET"/>
    <property type="match status" value="1"/>
</dbReference>
<keyword evidence="9" id="KW-1185">Reference proteome</keyword>
<dbReference type="KEGG" id="pseg:D3H65_16615"/>
<dbReference type="PROSITE" id="PS50868">
    <property type="entry name" value="POST_SET"/>
    <property type="match status" value="1"/>
</dbReference>
<dbReference type="Gene3D" id="2.170.270.10">
    <property type="entry name" value="SET domain"/>
    <property type="match status" value="1"/>
</dbReference>
<gene>
    <name evidence="8" type="ORF">D3H65_16615</name>
</gene>
<dbReference type="GO" id="GO:0005694">
    <property type="term" value="C:chromosome"/>
    <property type="evidence" value="ECO:0007669"/>
    <property type="project" value="UniProtKB-SubCell"/>
</dbReference>
<dbReference type="InterPro" id="IPR003616">
    <property type="entry name" value="Post-SET_dom"/>
</dbReference>
<keyword evidence="4 8" id="KW-0808">Transferase</keyword>
<dbReference type="SUPFAM" id="SSF82199">
    <property type="entry name" value="SET domain"/>
    <property type="match status" value="1"/>
</dbReference>
<dbReference type="RefSeq" id="WP_119051382.1">
    <property type="nucleotide sequence ID" value="NZ_CP032157.1"/>
</dbReference>
<dbReference type="InterPro" id="IPR001214">
    <property type="entry name" value="SET_dom"/>
</dbReference>
<evidence type="ECO:0000256" key="2">
    <source>
        <dbReference type="ARBA" id="ARBA00022454"/>
    </source>
</evidence>
<dbReference type="GO" id="GO:0032259">
    <property type="term" value="P:methylation"/>
    <property type="evidence" value="ECO:0007669"/>
    <property type="project" value="UniProtKB-KW"/>
</dbReference>
<dbReference type="PANTHER" id="PTHR22884">
    <property type="entry name" value="SET DOMAIN PROTEINS"/>
    <property type="match status" value="1"/>
</dbReference>
<name>A0A3B7MYX8_9BACT</name>
<keyword evidence="2" id="KW-0158">Chromosome</keyword>
<organism evidence="8 9">
    <name type="scientific">Paraflavitalea soli</name>
    <dbReference type="NCBI Taxonomy" id="2315862"/>
    <lineage>
        <taxon>Bacteria</taxon>
        <taxon>Pseudomonadati</taxon>
        <taxon>Bacteroidota</taxon>
        <taxon>Chitinophagia</taxon>
        <taxon>Chitinophagales</taxon>
        <taxon>Chitinophagaceae</taxon>
        <taxon>Paraflavitalea</taxon>
    </lineage>
</organism>
<keyword evidence="5" id="KW-0949">S-adenosyl-L-methionine</keyword>
<proteinExistence type="predicted"/>
<reference evidence="8 9" key="1">
    <citation type="submission" date="2018-09" db="EMBL/GenBank/DDBJ databases">
        <title>Genome sequencing of strain 6GH32-13.</title>
        <authorList>
            <person name="Weon H.-Y."/>
            <person name="Heo J."/>
            <person name="Kwon S.-W."/>
        </authorList>
    </citation>
    <scope>NUCLEOTIDE SEQUENCE [LARGE SCALE GENOMIC DNA]</scope>
    <source>
        <strain evidence="8 9">5GH32-13</strain>
    </source>
</reference>
<evidence type="ECO:0000259" key="6">
    <source>
        <dbReference type="PROSITE" id="PS50280"/>
    </source>
</evidence>
<protein>
    <submittedName>
        <fullName evidence="8">SET domain-containing protein-lysine N-methyltransferase</fullName>
    </submittedName>
</protein>
<evidence type="ECO:0000313" key="8">
    <source>
        <dbReference type="EMBL" id="AXY75501.1"/>
    </source>
</evidence>
<dbReference type="OrthoDB" id="671472at2"/>
<dbReference type="Pfam" id="PF00856">
    <property type="entry name" value="SET"/>
    <property type="match status" value="1"/>
</dbReference>
<comment type="subcellular location">
    <subcellularLocation>
        <location evidence="1">Chromosome</location>
    </subcellularLocation>
</comment>
<dbReference type="EMBL" id="CP032157">
    <property type="protein sequence ID" value="AXY75501.1"/>
    <property type="molecule type" value="Genomic_DNA"/>
</dbReference>
<dbReference type="SMART" id="SM00317">
    <property type="entry name" value="SET"/>
    <property type="match status" value="1"/>
</dbReference>